<sequence length="72" mass="8158">MASLEVISYVSKNYINWSSTIQIFFEFCCWCSVLLECFRSITCPSLLIRPKVLIAAGFLLPKTVQGLCKYLG</sequence>
<accession>A0A0K2VKB6</accession>
<proteinExistence type="predicted"/>
<reference evidence="1" key="1">
    <citation type="submission" date="2014-05" db="EMBL/GenBank/DDBJ databases">
        <authorList>
            <person name="Chronopoulou M."/>
        </authorList>
    </citation>
    <scope>NUCLEOTIDE SEQUENCE</scope>
    <source>
        <tissue evidence="1">Whole organism</tissue>
    </source>
</reference>
<name>A0A0K2VKB6_LEPSM</name>
<protein>
    <submittedName>
        <fullName evidence="1">Uncharacterized protein</fullName>
    </submittedName>
</protein>
<evidence type="ECO:0000313" key="1">
    <source>
        <dbReference type="EMBL" id="CDW50884.1"/>
    </source>
</evidence>
<dbReference type="AlphaFoldDB" id="A0A0K2VKB6"/>
<dbReference type="EMBL" id="HACA01033523">
    <property type="protein sequence ID" value="CDW50884.1"/>
    <property type="molecule type" value="Transcribed_RNA"/>
</dbReference>
<organism evidence="1">
    <name type="scientific">Lepeophtheirus salmonis</name>
    <name type="common">Salmon louse</name>
    <name type="synonym">Caligus salmonis</name>
    <dbReference type="NCBI Taxonomy" id="72036"/>
    <lineage>
        <taxon>Eukaryota</taxon>
        <taxon>Metazoa</taxon>
        <taxon>Ecdysozoa</taxon>
        <taxon>Arthropoda</taxon>
        <taxon>Crustacea</taxon>
        <taxon>Multicrustacea</taxon>
        <taxon>Hexanauplia</taxon>
        <taxon>Copepoda</taxon>
        <taxon>Siphonostomatoida</taxon>
        <taxon>Caligidae</taxon>
        <taxon>Lepeophtheirus</taxon>
    </lineage>
</organism>